<accession>A0A2S2CLC9</accession>
<feature type="transmembrane region" description="Helical" evidence="7">
    <location>
        <begin position="40"/>
        <end position="69"/>
    </location>
</feature>
<proteinExistence type="inferred from homology"/>
<evidence type="ECO:0000313" key="9">
    <source>
        <dbReference type="EMBL" id="AWK85266.1"/>
    </source>
</evidence>
<dbReference type="RefSeq" id="WP_109324312.1">
    <property type="nucleotide sequence ID" value="NZ_CP029352.1"/>
</dbReference>
<keyword evidence="3 7" id="KW-1133">Transmembrane helix</keyword>
<keyword evidence="10" id="KW-1185">Reference proteome</keyword>
<dbReference type="Proteomes" id="UP000245629">
    <property type="component" value="Chromosome 1"/>
</dbReference>
<sequence length="247" mass="25987">MAYLLLGLALLAGLYLLARAFVSAEPRAVIRAARYGGIAAGAIVLGFLAYSGRLSSALVLAGAAVPLIVRWRTLFSTTGVGRKNAGTGGISRVETLFLRMSLDHDSGAMTGEVVHGPWKGRRLDQLALDQLLTLLADCRREDPPSVAVLEAWLDRTSPDWRSAAGGAGEGQGAGGPGGERSGDRDGGGGGRMSRDEACEILGLPPDASVDQIKEAHKRLMMKVHPDHGGSTYLAAKINQAKDLLLRH</sequence>
<keyword evidence="2 7" id="KW-0812">Transmembrane</keyword>
<keyword evidence="4 7" id="KW-0472">Membrane</keyword>
<dbReference type="GO" id="GO:0016020">
    <property type="term" value="C:membrane"/>
    <property type="evidence" value="ECO:0007669"/>
    <property type="project" value="UniProtKB-SubCell"/>
</dbReference>
<evidence type="ECO:0000256" key="7">
    <source>
        <dbReference type="SAM" id="Phobius"/>
    </source>
</evidence>
<dbReference type="PANTHER" id="PTHR12763:SF28">
    <property type="entry name" value="GEO10507P1-RELATED"/>
    <property type="match status" value="1"/>
</dbReference>
<feature type="compositionally biased region" description="Gly residues" evidence="6">
    <location>
        <begin position="165"/>
        <end position="179"/>
    </location>
</feature>
<dbReference type="OrthoDB" id="9811070at2"/>
<evidence type="ECO:0000256" key="4">
    <source>
        <dbReference type="ARBA" id="ARBA00023136"/>
    </source>
</evidence>
<evidence type="ECO:0000259" key="8">
    <source>
        <dbReference type="PROSITE" id="PS50076"/>
    </source>
</evidence>
<dbReference type="InterPro" id="IPR036869">
    <property type="entry name" value="J_dom_sf"/>
</dbReference>
<organism evidence="9 10">
    <name type="scientific">Azospirillum thermophilum</name>
    <dbReference type="NCBI Taxonomy" id="2202148"/>
    <lineage>
        <taxon>Bacteria</taxon>
        <taxon>Pseudomonadati</taxon>
        <taxon>Pseudomonadota</taxon>
        <taxon>Alphaproteobacteria</taxon>
        <taxon>Rhodospirillales</taxon>
        <taxon>Azospirillaceae</taxon>
        <taxon>Azospirillum</taxon>
    </lineage>
</organism>
<evidence type="ECO:0000256" key="3">
    <source>
        <dbReference type="ARBA" id="ARBA00022989"/>
    </source>
</evidence>
<dbReference type="Gene3D" id="1.10.287.110">
    <property type="entry name" value="DnaJ domain"/>
    <property type="match status" value="1"/>
</dbReference>
<dbReference type="FunFam" id="1.10.287.110:FF:000001">
    <property type="entry name" value="Import inner membrane translocase subunit tim14"/>
    <property type="match status" value="1"/>
</dbReference>
<protein>
    <submittedName>
        <fullName evidence="9">Molecular chaperone DnaJ</fullName>
    </submittedName>
</protein>
<dbReference type="SUPFAM" id="SSF46565">
    <property type="entry name" value="Chaperone J-domain"/>
    <property type="match status" value="1"/>
</dbReference>
<gene>
    <name evidence="9" type="ORF">DEW08_02895</name>
</gene>
<dbReference type="InterPro" id="IPR001623">
    <property type="entry name" value="DnaJ_domain"/>
</dbReference>
<dbReference type="AlphaFoldDB" id="A0A2S2CLC9"/>
<evidence type="ECO:0000256" key="1">
    <source>
        <dbReference type="ARBA" id="ARBA00004167"/>
    </source>
</evidence>
<feature type="domain" description="J" evidence="8">
    <location>
        <begin position="196"/>
        <end position="247"/>
    </location>
</feature>
<dbReference type="KEGG" id="azz:DEW08_02895"/>
<comment type="subcellular location">
    <subcellularLocation>
        <location evidence="1">Membrane</location>
        <topology evidence="1">Single-pass membrane protein</topology>
    </subcellularLocation>
</comment>
<feature type="compositionally biased region" description="Basic and acidic residues" evidence="6">
    <location>
        <begin position="180"/>
        <end position="195"/>
    </location>
</feature>
<dbReference type="PROSITE" id="PS50076">
    <property type="entry name" value="DNAJ_2"/>
    <property type="match status" value="1"/>
</dbReference>
<dbReference type="CDD" id="cd06257">
    <property type="entry name" value="DnaJ"/>
    <property type="match status" value="1"/>
</dbReference>
<dbReference type="Pfam" id="PF00226">
    <property type="entry name" value="DnaJ"/>
    <property type="match status" value="1"/>
</dbReference>
<feature type="region of interest" description="Disordered" evidence="6">
    <location>
        <begin position="160"/>
        <end position="195"/>
    </location>
</feature>
<comment type="similarity">
    <text evidence="5">Belongs to the TIM14 family.</text>
</comment>
<evidence type="ECO:0000256" key="2">
    <source>
        <dbReference type="ARBA" id="ARBA00022692"/>
    </source>
</evidence>
<evidence type="ECO:0000256" key="5">
    <source>
        <dbReference type="ARBA" id="ARBA00038105"/>
    </source>
</evidence>
<dbReference type="SMART" id="SM00271">
    <property type="entry name" value="DnaJ"/>
    <property type="match status" value="1"/>
</dbReference>
<evidence type="ECO:0000256" key="6">
    <source>
        <dbReference type="SAM" id="MobiDB-lite"/>
    </source>
</evidence>
<reference evidence="10" key="1">
    <citation type="submission" date="2018-05" db="EMBL/GenBank/DDBJ databases">
        <title>Azospirillum thermophila sp. nov., a novel isolated from hot spring.</title>
        <authorList>
            <person name="Zhao Z."/>
        </authorList>
    </citation>
    <scope>NUCLEOTIDE SEQUENCE [LARGE SCALE GENOMIC DNA]</scope>
    <source>
        <strain evidence="10">CFH 70021</strain>
    </source>
</reference>
<dbReference type="EMBL" id="CP029352">
    <property type="protein sequence ID" value="AWK85266.1"/>
    <property type="molecule type" value="Genomic_DNA"/>
</dbReference>
<evidence type="ECO:0000313" key="10">
    <source>
        <dbReference type="Proteomes" id="UP000245629"/>
    </source>
</evidence>
<dbReference type="PANTHER" id="PTHR12763">
    <property type="match status" value="1"/>
</dbReference>
<name>A0A2S2CLC9_9PROT</name>